<accession>A0ABV0K1X0</accession>
<dbReference type="InterPro" id="IPR001279">
    <property type="entry name" value="Metallo-B-lactamas"/>
</dbReference>
<evidence type="ECO:0000313" key="6">
    <source>
        <dbReference type="EMBL" id="MEP0946781.1"/>
    </source>
</evidence>
<dbReference type="SUPFAM" id="SSF56281">
    <property type="entry name" value="Metallo-hydrolase/oxidoreductase"/>
    <property type="match status" value="1"/>
</dbReference>
<reference evidence="6 7" key="1">
    <citation type="submission" date="2022-04" db="EMBL/GenBank/DDBJ databases">
        <title>Positive selection, recombination, and allopatry shape intraspecific diversity of widespread and dominant cyanobacteria.</title>
        <authorList>
            <person name="Wei J."/>
            <person name="Shu W."/>
            <person name="Hu C."/>
        </authorList>
    </citation>
    <scope>NUCLEOTIDE SEQUENCE [LARGE SCALE GENOMIC DNA]</scope>
    <source>
        <strain evidence="6 7">DQ-A4</strain>
    </source>
</reference>
<name>A0ABV0K1X0_9CYAN</name>
<dbReference type="SMART" id="SM00849">
    <property type="entry name" value="Lactamase_B"/>
    <property type="match status" value="1"/>
</dbReference>
<comment type="similarity">
    <text evidence="1">Belongs to the metallo-beta-lactamase superfamily.</text>
</comment>
<dbReference type="Proteomes" id="UP001482513">
    <property type="component" value="Unassembled WGS sequence"/>
</dbReference>
<evidence type="ECO:0000313" key="7">
    <source>
        <dbReference type="Proteomes" id="UP001482513"/>
    </source>
</evidence>
<evidence type="ECO:0000256" key="1">
    <source>
        <dbReference type="ARBA" id="ARBA00007749"/>
    </source>
</evidence>
<gene>
    <name evidence="6" type="ORF">NC992_07845</name>
</gene>
<sequence>MSNFLAAAKRSKRWSLKRWSLMALVATATLGFSLWLGGLHLPSSTALAQDEPAVERANPTNATTYRFKVGDYSATVVSDGTLTFPVGFFVPKADPAAASAALTDNFLPTDSVLAHLNVLYLETDEHKVLIDTGAGNTFGPTVGYLASNLAAAGIAPDTIDTVILTHAHPDHIGGILDESGNPVFANASYYISETEWNFWTAPTVEMPNSLVDADTQATTVAVAQEWLGAIASRTTRFALGDEIIPGIVSVPSVGHTPGQASYLITSGDDSLLATGDVFFSDPLNLENPDWEVAFDTDPTQGVATRKQLLETVTGDRRKLLVPHMPFPGLGHVRAQGDAYGWEPIVWDFGFES</sequence>
<keyword evidence="3" id="KW-0378">Hydrolase</keyword>
<dbReference type="InterPro" id="IPR051013">
    <property type="entry name" value="MBL_superfamily_lactonases"/>
</dbReference>
<dbReference type="Gene3D" id="3.60.15.10">
    <property type="entry name" value="Ribonuclease Z/Hydroxyacylglutathione hydrolase-like"/>
    <property type="match status" value="1"/>
</dbReference>
<feature type="domain" description="Metallo-beta-lactamase" evidence="5">
    <location>
        <begin position="115"/>
        <end position="323"/>
    </location>
</feature>
<dbReference type="Pfam" id="PF00753">
    <property type="entry name" value="Lactamase_B"/>
    <property type="match status" value="1"/>
</dbReference>
<dbReference type="PANTHER" id="PTHR42978">
    <property type="entry name" value="QUORUM-QUENCHING LACTONASE YTNP-RELATED-RELATED"/>
    <property type="match status" value="1"/>
</dbReference>
<dbReference type="PANTHER" id="PTHR42978:SF6">
    <property type="entry name" value="QUORUM-QUENCHING LACTONASE YTNP-RELATED"/>
    <property type="match status" value="1"/>
</dbReference>
<evidence type="ECO:0000256" key="4">
    <source>
        <dbReference type="ARBA" id="ARBA00022833"/>
    </source>
</evidence>
<proteinExistence type="inferred from homology"/>
<evidence type="ECO:0000256" key="2">
    <source>
        <dbReference type="ARBA" id="ARBA00022723"/>
    </source>
</evidence>
<organism evidence="6 7">
    <name type="scientific">Leptolyngbya subtilissima DQ-A4</name>
    <dbReference type="NCBI Taxonomy" id="2933933"/>
    <lineage>
        <taxon>Bacteria</taxon>
        <taxon>Bacillati</taxon>
        <taxon>Cyanobacteriota</taxon>
        <taxon>Cyanophyceae</taxon>
        <taxon>Leptolyngbyales</taxon>
        <taxon>Leptolyngbyaceae</taxon>
        <taxon>Leptolyngbya group</taxon>
        <taxon>Leptolyngbya</taxon>
    </lineage>
</organism>
<comment type="caution">
    <text evidence="6">The sequence shown here is derived from an EMBL/GenBank/DDBJ whole genome shotgun (WGS) entry which is preliminary data.</text>
</comment>
<dbReference type="RefSeq" id="WP_313887136.1">
    <property type="nucleotide sequence ID" value="NZ_JAMPKX010000002.1"/>
</dbReference>
<keyword evidence="4" id="KW-0862">Zinc</keyword>
<dbReference type="EMBL" id="JAMPKX010000002">
    <property type="protein sequence ID" value="MEP0946781.1"/>
    <property type="molecule type" value="Genomic_DNA"/>
</dbReference>
<keyword evidence="7" id="KW-1185">Reference proteome</keyword>
<keyword evidence="2" id="KW-0479">Metal-binding</keyword>
<evidence type="ECO:0000256" key="3">
    <source>
        <dbReference type="ARBA" id="ARBA00022801"/>
    </source>
</evidence>
<protein>
    <submittedName>
        <fullName evidence="6">MBL fold metallo-hydrolase</fullName>
    </submittedName>
</protein>
<dbReference type="InterPro" id="IPR036866">
    <property type="entry name" value="RibonucZ/Hydroxyglut_hydro"/>
</dbReference>
<evidence type="ECO:0000259" key="5">
    <source>
        <dbReference type="SMART" id="SM00849"/>
    </source>
</evidence>
<dbReference type="CDD" id="cd07720">
    <property type="entry name" value="OPHC2-like_MBL-fold"/>
    <property type="match status" value="1"/>
</dbReference>